<keyword evidence="2" id="KW-0560">Oxidoreductase</keyword>
<dbReference type="EC" id="1.-.-.-" evidence="2"/>
<keyword evidence="3" id="KW-1185">Reference proteome</keyword>
<gene>
    <name evidence="2" type="ORF">ACFSAU_02270</name>
</gene>
<dbReference type="EMBL" id="JBHUCZ010000001">
    <property type="protein sequence ID" value="MFD1566304.1"/>
    <property type="molecule type" value="Genomic_DNA"/>
</dbReference>
<name>A0ABD6BP17_9EURY</name>
<dbReference type="InterPro" id="IPR011008">
    <property type="entry name" value="Dimeric_a/b-barrel"/>
</dbReference>
<dbReference type="InterPro" id="IPR007138">
    <property type="entry name" value="ABM_dom"/>
</dbReference>
<organism evidence="2 3">
    <name type="scientific">Halolamina litorea</name>
    <dbReference type="NCBI Taxonomy" id="1515593"/>
    <lineage>
        <taxon>Archaea</taxon>
        <taxon>Methanobacteriati</taxon>
        <taxon>Methanobacteriota</taxon>
        <taxon>Stenosarchaea group</taxon>
        <taxon>Halobacteria</taxon>
        <taxon>Halobacteriales</taxon>
        <taxon>Haloferacaceae</taxon>
    </lineage>
</organism>
<comment type="caution">
    <text evidence="2">The sequence shown here is derived from an EMBL/GenBank/DDBJ whole genome shotgun (WGS) entry which is preliminary data.</text>
</comment>
<evidence type="ECO:0000259" key="1">
    <source>
        <dbReference type="PROSITE" id="PS51725"/>
    </source>
</evidence>
<dbReference type="Pfam" id="PF03992">
    <property type="entry name" value="ABM"/>
    <property type="match status" value="1"/>
</dbReference>
<proteinExistence type="predicted"/>
<feature type="domain" description="ABM" evidence="1">
    <location>
        <begin position="2"/>
        <end position="91"/>
    </location>
</feature>
<accession>A0ABD6BP17</accession>
<dbReference type="AlphaFoldDB" id="A0ABD6BP17"/>
<keyword evidence="2" id="KW-0503">Monooxygenase</keyword>
<dbReference type="InterPro" id="IPR050744">
    <property type="entry name" value="AI-2_Isomerase_LsrG"/>
</dbReference>
<dbReference type="Gene3D" id="3.30.70.100">
    <property type="match status" value="1"/>
</dbReference>
<protein>
    <submittedName>
        <fullName evidence="2">Quinol monooxygenase</fullName>
        <ecNumber evidence="2">1.-.-.-</ecNumber>
    </submittedName>
</protein>
<evidence type="ECO:0000313" key="2">
    <source>
        <dbReference type="EMBL" id="MFD1566304.1"/>
    </source>
</evidence>
<evidence type="ECO:0000313" key="3">
    <source>
        <dbReference type="Proteomes" id="UP001597139"/>
    </source>
</evidence>
<dbReference type="Proteomes" id="UP001597139">
    <property type="component" value="Unassembled WGS sequence"/>
</dbReference>
<dbReference type="PANTHER" id="PTHR33336">
    <property type="entry name" value="QUINOL MONOOXYGENASE YGIN-RELATED"/>
    <property type="match status" value="1"/>
</dbReference>
<dbReference type="RefSeq" id="WP_267645581.1">
    <property type="nucleotide sequence ID" value="NZ_JANHGR010000001.1"/>
</dbReference>
<dbReference type="PANTHER" id="PTHR33336:SF15">
    <property type="entry name" value="ABM DOMAIN-CONTAINING PROTEIN"/>
    <property type="match status" value="1"/>
</dbReference>
<dbReference type="PROSITE" id="PS51725">
    <property type="entry name" value="ABM"/>
    <property type="match status" value="1"/>
</dbReference>
<dbReference type="GO" id="GO:0004497">
    <property type="term" value="F:monooxygenase activity"/>
    <property type="evidence" value="ECO:0007669"/>
    <property type="project" value="UniProtKB-KW"/>
</dbReference>
<sequence length="101" mass="11277">MIHVHATFPIDPEKRAEALENAAELVEASRAEAGVLEYDAATDVLEPNTLRFTELYEDEDAFGAHSESEHFEAFEAELPDLLAGEPDVVRYDVSERTELDV</sequence>
<reference evidence="2 3" key="1">
    <citation type="journal article" date="2019" name="Int. J. Syst. Evol. Microbiol.">
        <title>The Global Catalogue of Microorganisms (GCM) 10K type strain sequencing project: providing services to taxonomists for standard genome sequencing and annotation.</title>
        <authorList>
            <consortium name="The Broad Institute Genomics Platform"/>
            <consortium name="The Broad Institute Genome Sequencing Center for Infectious Disease"/>
            <person name="Wu L."/>
            <person name="Ma J."/>
        </authorList>
    </citation>
    <scope>NUCLEOTIDE SEQUENCE [LARGE SCALE GENOMIC DNA]</scope>
    <source>
        <strain evidence="2 3">CGMCC 1.12859</strain>
    </source>
</reference>
<dbReference type="SUPFAM" id="SSF54909">
    <property type="entry name" value="Dimeric alpha+beta barrel"/>
    <property type="match status" value="1"/>
</dbReference>